<accession>A0AAU7WMM7</accession>
<dbReference type="PROSITE" id="PS51257">
    <property type="entry name" value="PROKAR_LIPOPROTEIN"/>
    <property type="match status" value="1"/>
</dbReference>
<keyword evidence="1" id="KW-0732">Signal</keyword>
<evidence type="ECO:0000256" key="1">
    <source>
        <dbReference type="SAM" id="SignalP"/>
    </source>
</evidence>
<dbReference type="RefSeq" id="WP_041117623.1">
    <property type="nucleotide sequence ID" value="NZ_CP158490.1"/>
</dbReference>
<gene>
    <name evidence="2" type="ORF">ABCR88_18550</name>
</gene>
<evidence type="ECO:0000313" key="2">
    <source>
        <dbReference type="EMBL" id="XBY21517.1"/>
    </source>
</evidence>
<protein>
    <submittedName>
        <fullName evidence="2">Uncharacterized protein</fullName>
    </submittedName>
</protein>
<reference evidence="2" key="1">
    <citation type="submission" date="2024-06" db="EMBL/GenBank/DDBJ databases">
        <authorList>
            <person name="Wu L."/>
        </authorList>
    </citation>
    <scope>NUCLEOTIDE SEQUENCE</scope>
    <source>
        <strain evidence="2">W17</strain>
    </source>
</reference>
<dbReference type="EMBL" id="CP158490">
    <property type="protein sequence ID" value="XBY21517.1"/>
    <property type="molecule type" value="Genomic_DNA"/>
</dbReference>
<dbReference type="AlphaFoldDB" id="A0AAU7WMM7"/>
<feature type="signal peptide" evidence="1">
    <location>
        <begin position="1"/>
        <end position="22"/>
    </location>
</feature>
<sequence>MLSRWILSLFSLIVVAPTFATASCPAPSTVNHSGGHLRLLEFKDGSIAMRIPLEVNSDGAQASYAQGNHGFSYLGDGMVLWKGNGASESCTAAGNRCSEYFAEADRLHFGRASKQFCVFAFAVDGLHGAEPVACKSGGIEGYIVGGGLGAPRQGPTLATVEGISLVPYISLTSLMLRDDQQRARSLDAAIVPFIVAPRVARNRLGQVASLQFNGREVLAVVGDIGPRFGEASIAAHQLLRYGALKQQLPGPISLAQRCTAIEAGLLPPFLSRPDLKQDSCEQTRNRPRGAADIRIRAAIEEKVEVIILSDARLKQEQPPYGALLEAVSQENLQRAVDQRHTGMSVAEMRQCLKSSGL</sequence>
<feature type="chain" id="PRO_5043840363" evidence="1">
    <location>
        <begin position="23"/>
        <end position="357"/>
    </location>
</feature>
<name>A0AAU7WMM7_9PSED</name>
<organism evidence="2">
    <name type="scientific">Pseudomonas sp. W17</name>
    <dbReference type="NCBI Taxonomy" id="3144407"/>
    <lineage>
        <taxon>Bacteria</taxon>
        <taxon>Pseudomonadati</taxon>
        <taxon>Pseudomonadota</taxon>
        <taxon>Gammaproteobacteria</taxon>
        <taxon>Pseudomonadales</taxon>
        <taxon>Pseudomonadaceae</taxon>
        <taxon>Pseudomonas</taxon>
    </lineage>
</organism>
<proteinExistence type="predicted"/>